<proteinExistence type="predicted"/>
<evidence type="ECO:0000313" key="1">
    <source>
        <dbReference type="EMBL" id="GFD62370.1"/>
    </source>
</evidence>
<comment type="caution">
    <text evidence="1">The sequence shown here is derived from an EMBL/GenBank/DDBJ whole genome shotgun (WGS) entry which is preliminary data.</text>
</comment>
<dbReference type="EMBL" id="BKCJ011923175">
    <property type="protein sequence ID" value="GFD62370.1"/>
    <property type="molecule type" value="Genomic_DNA"/>
</dbReference>
<sequence>MFFWVDNALFPWGFAFYTKESLPTDERPTLWSYSVEDAELINENRIPINAYSEAFL</sequence>
<name>A0A699XVE7_TANCI</name>
<organism evidence="1">
    <name type="scientific">Tanacetum cinerariifolium</name>
    <name type="common">Dalmatian daisy</name>
    <name type="synonym">Chrysanthemum cinerariifolium</name>
    <dbReference type="NCBI Taxonomy" id="118510"/>
    <lineage>
        <taxon>Eukaryota</taxon>
        <taxon>Viridiplantae</taxon>
        <taxon>Streptophyta</taxon>
        <taxon>Embryophyta</taxon>
        <taxon>Tracheophyta</taxon>
        <taxon>Spermatophyta</taxon>
        <taxon>Magnoliopsida</taxon>
        <taxon>eudicotyledons</taxon>
        <taxon>Gunneridae</taxon>
        <taxon>Pentapetalae</taxon>
        <taxon>asterids</taxon>
        <taxon>campanulids</taxon>
        <taxon>Asterales</taxon>
        <taxon>Asteraceae</taxon>
        <taxon>Asteroideae</taxon>
        <taxon>Anthemideae</taxon>
        <taxon>Anthemidinae</taxon>
        <taxon>Tanacetum</taxon>
    </lineage>
</organism>
<reference evidence="1" key="1">
    <citation type="journal article" date="2019" name="Sci. Rep.">
        <title>Draft genome of Tanacetum cinerariifolium, the natural source of mosquito coil.</title>
        <authorList>
            <person name="Yamashiro T."/>
            <person name="Shiraishi A."/>
            <person name="Satake H."/>
            <person name="Nakayama K."/>
        </authorList>
    </citation>
    <scope>NUCLEOTIDE SEQUENCE</scope>
</reference>
<feature type="non-terminal residue" evidence="1">
    <location>
        <position position="56"/>
    </location>
</feature>
<accession>A0A699XVE7</accession>
<dbReference type="AlphaFoldDB" id="A0A699XVE7"/>
<protein>
    <submittedName>
        <fullName evidence="1">Uncharacterized protein</fullName>
    </submittedName>
</protein>
<gene>
    <name evidence="1" type="ORF">Tci_934339</name>
</gene>